<dbReference type="RefSeq" id="WP_376845798.1">
    <property type="nucleotide sequence ID" value="NZ_JBHSFW010000003.1"/>
</dbReference>
<comment type="caution">
    <text evidence="1">The sequence shown here is derived from an EMBL/GenBank/DDBJ whole genome shotgun (WGS) entry which is preliminary data.</text>
</comment>
<dbReference type="Pfam" id="PF10042">
    <property type="entry name" value="DUF2278"/>
    <property type="match status" value="1"/>
</dbReference>
<proteinExistence type="predicted"/>
<organism evidence="1 2">
    <name type="scientific">Camelliibacillus cellulosilyticus</name>
    <dbReference type="NCBI Taxonomy" id="2174486"/>
    <lineage>
        <taxon>Bacteria</taxon>
        <taxon>Bacillati</taxon>
        <taxon>Bacillota</taxon>
        <taxon>Bacilli</taxon>
        <taxon>Bacillales</taxon>
        <taxon>Sporolactobacillaceae</taxon>
        <taxon>Camelliibacillus</taxon>
    </lineage>
</organism>
<evidence type="ECO:0000313" key="1">
    <source>
        <dbReference type="EMBL" id="MFC4618732.1"/>
    </source>
</evidence>
<dbReference type="EMBL" id="JBHSFW010000003">
    <property type="protein sequence ID" value="MFC4618732.1"/>
    <property type="molecule type" value="Genomic_DNA"/>
</dbReference>
<accession>A0ABV9GNE2</accession>
<dbReference type="InterPro" id="IPR019268">
    <property type="entry name" value="DUF2278"/>
</dbReference>
<protein>
    <submittedName>
        <fullName evidence="1">DUF2278 family protein</fullName>
    </submittedName>
</protein>
<gene>
    <name evidence="1" type="ORF">ACFO4N_08275</name>
</gene>
<dbReference type="Proteomes" id="UP001596022">
    <property type="component" value="Unassembled WGS sequence"/>
</dbReference>
<sequence length="231" mass="26064">MPVQNYGVVKGKAIKTKPGNDDSPHFQVLIQDEKDTLYRLAINIKSQSYPSNVLYFVSEDFNSSAITELPKLASGFTAVKNNQPPIGLDYVKGRLFDPKKMIPLPPDEDGPDNDLNEKIGRYFNRAIKENATIYAFGSRWGPERNKPDQYFGFTPGNGVHDIHMNQGNVGHWKQDNGAWQDGGVLIYYKSSQTWTGIFLAFQSQSWCTDDKGNAVKPVSECDHRHAHTNRR</sequence>
<name>A0ABV9GNE2_9BACL</name>
<reference evidence="2" key="1">
    <citation type="journal article" date="2019" name="Int. J. Syst. Evol. Microbiol.">
        <title>The Global Catalogue of Microorganisms (GCM) 10K type strain sequencing project: providing services to taxonomists for standard genome sequencing and annotation.</title>
        <authorList>
            <consortium name="The Broad Institute Genomics Platform"/>
            <consortium name="The Broad Institute Genome Sequencing Center for Infectious Disease"/>
            <person name="Wu L."/>
            <person name="Ma J."/>
        </authorList>
    </citation>
    <scope>NUCLEOTIDE SEQUENCE [LARGE SCALE GENOMIC DNA]</scope>
    <source>
        <strain evidence="2">CGMCC 1.16306</strain>
    </source>
</reference>
<evidence type="ECO:0000313" key="2">
    <source>
        <dbReference type="Proteomes" id="UP001596022"/>
    </source>
</evidence>
<keyword evidence="2" id="KW-1185">Reference proteome</keyword>